<keyword evidence="3" id="KW-1185">Reference proteome</keyword>
<evidence type="ECO:0008006" key="4">
    <source>
        <dbReference type="Google" id="ProtNLM"/>
    </source>
</evidence>
<evidence type="ECO:0000313" key="3">
    <source>
        <dbReference type="Proteomes" id="UP001059672"/>
    </source>
</evidence>
<sequence>MSTAGFLLALVGFIWSVARGIQVSVLCAVLNFILPPISQLIFAAQEPTMRSPFLVIVIGLGLMYLGGGLQLSF</sequence>
<dbReference type="RefSeq" id="WP_255836824.1">
    <property type="nucleotide sequence ID" value="NZ_CP073346.1"/>
</dbReference>
<accession>A0ABY5H4I6</accession>
<keyword evidence="1" id="KW-0472">Membrane</keyword>
<evidence type="ECO:0000256" key="1">
    <source>
        <dbReference type="SAM" id="Phobius"/>
    </source>
</evidence>
<dbReference type="Proteomes" id="UP001059672">
    <property type="component" value="Chromosome"/>
</dbReference>
<reference evidence="2" key="1">
    <citation type="submission" date="2021-04" db="EMBL/GenBank/DDBJ databases">
        <title>Oceanospirillales bacteria with DddD are important DMSP degraders in coastal seawater.</title>
        <authorList>
            <person name="Liu J."/>
        </authorList>
    </citation>
    <scope>NUCLEOTIDE SEQUENCE</scope>
    <source>
        <strain evidence="2">D13-4</strain>
    </source>
</reference>
<proteinExistence type="predicted"/>
<keyword evidence="1" id="KW-1133">Transmembrane helix</keyword>
<gene>
    <name evidence="2" type="ORF">KDW96_13735</name>
</gene>
<name>A0ABY5H4I6_9PSED</name>
<protein>
    <recommendedName>
        <fullName evidence="4">EamA-like transporter family protein</fullName>
    </recommendedName>
</protein>
<organism evidence="2 3">
    <name type="scientific">Pseudomonas benzenivorans</name>
    <dbReference type="NCBI Taxonomy" id="556533"/>
    <lineage>
        <taxon>Bacteria</taxon>
        <taxon>Pseudomonadati</taxon>
        <taxon>Pseudomonadota</taxon>
        <taxon>Gammaproteobacteria</taxon>
        <taxon>Pseudomonadales</taxon>
        <taxon>Pseudomonadaceae</taxon>
        <taxon>Pseudomonas</taxon>
    </lineage>
</organism>
<dbReference type="EMBL" id="CP073346">
    <property type="protein sequence ID" value="UTW06245.1"/>
    <property type="molecule type" value="Genomic_DNA"/>
</dbReference>
<keyword evidence="1" id="KW-0812">Transmembrane</keyword>
<evidence type="ECO:0000313" key="2">
    <source>
        <dbReference type="EMBL" id="UTW06245.1"/>
    </source>
</evidence>
<feature type="transmembrane region" description="Helical" evidence="1">
    <location>
        <begin position="51"/>
        <end position="71"/>
    </location>
</feature>